<feature type="domain" description="DUF302" evidence="2">
    <location>
        <begin position="73"/>
        <end position="128"/>
    </location>
</feature>
<gene>
    <name evidence="3" type="ORF">J2S73_002971</name>
</gene>
<dbReference type="CDD" id="cd14797">
    <property type="entry name" value="DUF302"/>
    <property type="match status" value="1"/>
</dbReference>
<dbReference type="RefSeq" id="WP_306886380.1">
    <property type="nucleotide sequence ID" value="NZ_JAUSUL010000003.1"/>
</dbReference>
<protein>
    <submittedName>
        <fullName evidence="3">Uncharacterized protein (DUF302 family)</fullName>
    </submittedName>
</protein>
<reference evidence="3" key="1">
    <citation type="submission" date="2023-07" db="EMBL/GenBank/DDBJ databases">
        <title>Genomic Encyclopedia of Type Strains, Phase IV (KMG-IV): sequencing the most valuable type-strain genomes for metagenomic binning, comparative biology and taxonomic classification.</title>
        <authorList>
            <person name="Goeker M."/>
        </authorList>
    </citation>
    <scope>NUCLEOTIDE SEQUENCE</scope>
    <source>
        <strain evidence="3">DSM 21202</strain>
    </source>
</reference>
<organism evidence="3 4">
    <name type="scientific">Amorphus orientalis</name>
    <dbReference type="NCBI Taxonomy" id="649198"/>
    <lineage>
        <taxon>Bacteria</taxon>
        <taxon>Pseudomonadati</taxon>
        <taxon>Pseudomonadota</taxon>
        <taxon>Alphaproteobacteria</taxon>
        <taxon>Hyphomicrobiales</taxon>
        <taxon>Amorphaceae</taxon>
        <taxon>Amorphus</taxon>
    </lineage>
</organism>
<dbReference type="InterPro" id="IPR005180">
    <property type="entry name" value="DUF302"/>
</dbReference>
<name>A0AAE3VRH1_9HYPH</name>
<dbReference type="EMBL" id="JAUSUL010000003">
    <property type="protein sequence ID" value="MDQ0316495.1"/>
    <property type="molecule type" value="Genomic_DNA"/>
</dbReference>
<evidence type="ECO:0000259" key="2">
    <source>
        <dbReference type="Pfam" id="PF03625"/>
    </source>
</evidence>
<sequence length="168" mass="17764">MPSRTFSLALAAFLLLSSVAVIPASAQSVAPRDGWVVIDTEMSFPDLVDRTRTAIAEAKMGLVTQASASDGARGQGITIPGNRVIGVYRNDYARRMLDASIAAGIEAPIRFYLTENPDQTATLSYKTPSFVFAPYMDEGGEELKALATELDGVFQAIAADATGKSAGK</sequence>
<dbReference type="InterPro" id="IPR035923">
    <property type="entry name" value="TT1751-like_sf"/>
</dbReference>
<keyword evidence="4" id="KW-1185">Reference proteome</keyword>
<evidence type="ECO:0000313" key="3">
    <source>
        <dbReference type="EMBL" id="MDQ0316495.1"/>
    </source>
</evidence>
<keyword evidence="1" id="KW-0732">Signal</keyword>
<dbReference type="Proteomes" id="UP001229244">
    <property type="component" value="Unassembled WGS sequence"/>
</dbReference>
<comment type="caution">
    <text evidence="3">The sequence shown here is derived from an EMBL/GenBank/DDBJ whole genome shotgun (WGS) entry which is preliminary data.</text>
</comment>
<evidence type="ECO:0000256" key="1">
    <source>
        <dbReference type="SAM" id="SignalP"/>
    </source>
</evidence>
<dbReference type="Pfam" id="PF03625">
    <property type="entry name" value="DUF302"/>
    <property type="match status" value="1"/>
</dbReference>
<feature type="signal peptide" evidence="1">
    <location>
        <begin position="1"/>
        <end position="26"/>
    </location>
</feature>
<dbReference type="Gene3D" id="3.30.310.70">
    <property type="entry name" value="TT1751-like domain"/>
    <property type="match status" value="1"/>
</dbReference>
<dbReference type="AlphaFoldDB" id="A0AAE3VRH1"/>
<dbReference type="SUPFAM" id="SSF103247">
    <property type="entry name" value="TT1751-like"/>
    <property type="match status" value="1"/>
</dbReference>
<feature type="chain" id="PRO_5042205482" evidence="1">
    <location>
        <begin position="27"/>
        <end position="168"/>
    </location>
</feature>
<evidence type="ECO:0000313" key="4">
    <source>
        <dbReference type="Proteomes" id="UP001229244"/>
    </source>
</evidence>
<proteinExistence type="predicted"/>
<accession>A0AAE3VRH1</accession>